<dbReference type="InterPro" id="IPR016040">
    <property type="entry name" value="NAD(P)-bd_dom"/>
</dbReference>
<accession>A1WVI7</accession>
<dbReference type="PANTHER" id="PTHR15020:SF50">
    <property type="entry name" value="UPF0659 PROTEIN YMR090W"/>
    <property type="match status" value="1"/>
</dbReference>
<evidence type="ECO:0000259" key="1">
    <source>
        <dbReference type="Pfam" id="PF13460"/>
    </source>
</evidence>
<dbReference type="STRING" id="349124.Hhal_0923"/>
<dbReference type="InterPro" id="IPR036291">
    <property type="entry name" value="NAD(P)-bd_dom_sf"/>
</dbReference>
<reference evidence="3" key="1">
    <citation type="submission" date="2006-12" db="EMBL/GenBank/DDBJ databases">
        <title>Complete sequence of Halorhodospira halophila SL1.</title>
        <authorList>
            <consortium name="US DOE Joint Genome Institute"/>
            <person name="Copeland A."/>
            <person name="Lucas S."/>
            <person name="Lapidus A."/>
            <person name="Barry K."/>
            <person name="Detter J.C."/>
            <person name="Glavina del Rio T."/>
            <person name="Hammon N."/>
            <person name="Israni S."/>
            <person name="Dalin E."/>
            <person name="Tice H."/>
            <person name="Pitluck S."/>
            <person name="Saunders E."/>
            <person name="Brettin T."/>
            <person name="Bruce D."/>
            <person name="Han C."/>
            <person name="Tapia R."/>
            <person name="Schmutz J."/>
            <person name="Larimer F."/>
            <person name="Land M."/>
            <person name="Hauser L."/>
            <person name="Kyrpides N."/>
            <person name="Mikhailova N."/>
            <person name="Hoff W."/>
            <person name="Richardson P."/>
        </authorList>
    </citation>
    <scope>NUCLEOTIDE SEQUENCE [LARGE SCALE GENOMIC DNA]</scope>
    <source>
        <strain evidence="3">DSM 244 / SL1</strain>
    </source>
</reference>
<dbReference type="PANTHER" id="PTHR15020">
    <property type="entry name" value="FLAVIN REDUCTASE-RELATED"/>
    <property type="match status" value="1"/>
</dbReference>
<dbReference type="Gene3D" id="3.40.50.720">
    <property type="entry name" value="NAD(P)-binding Rossmann-like Domain"/>
    <property type="match status" value="1"/>
</dbReference>
<dbReference type="EMBL" id="CP000544">
    <property type="protein sequence ID" value="ABM61699.1"/>
    <property type="molecule type" value="Genomic_DNA"/>
</dbReference>
<dbReference type="KEGG" id="hha:Hhal_0923"/>
<keyword evidence="3" id="KW-1185">Reference proteome</keyword>
<dbReference type="OrthoDB" id="9803892at2"/>
<dbReference type="AlphaFoldDB" id="A1WVI7"/>
<sequence length="205" mass="22196">MKIAVFGGTRGVGAEVVRQALGRGWRCRVLARSADRVPELPGVEVVVGDVLDPEAVGRALYDCDGAVIALGQTRRNPPRLCSEGTRVIVEAMQQQGVPRVVAVSAMGVGDSYAQVSVVFRLLIRTLMKGLMTDKERLEQVLAASDRDWVVVRPGRLTNRPGRGEWRAGTDHDTGAGSVSRADVATFLLEQLGDDRYLRQAPYITG</sequence>
<dbReference type="Proteomes" id="UP000000647">
    <property type="component" value="Chromosome"/>
</dbReference>
<keyword evidence="2" id="KW-0413">Isomerase</keyword>
<feature type="domain" description="NAD(P)-binding" evidence="1">
    <location>
        <begin position="7"/>
        <end position="193"/>
    </location>
</feature>
<evidence type="ECO:0000313" key="2">
    <source>
        <dbReference type="EMBL" id="ABM61699.1"/>
    </source>
</evidence>
<proteinExistence type="predicted"/>
<evidence type="ECO:0000313" key="3">
    <source>
        <dbReference type="Proteomes" id="UP000000647"/>
    </source>
</evidence>
<gene>
    <name evidence="2" type="ordered locus">Hhal_0923</name>
</gene>
<name>A1WVI7_HALHL</name>
<reference evidence="2 3" key="2">
    <citation type="journal article" date="2013" name="Stand. Genomic Sci.">
        <title>Complete genome sequence of Halorhodospira halophila SL1.</title>
        <authorList>
            <person name="Challacombe J.F."/>
            <person name="Majid S."/>
            <person name="Deole R."/>
            <person name="Brettin T.S."/>
            <person name="Bruce D."/>
            <person name="Delano S.F."/>
            <person name="Detter J.C."/>
            <person name="Gleasner C.D."/>
            <person name="Han C.S."/>
            <person name="Misra M."/>
            <person name="Reitenga K.G."/>
            <person name="Mikhailova N."/>
            <person name="Woyke T."/>
            <person name="Pitluck S."/>
            <person name="Nolan M."/>
            <person name="Land M.L."/>
            <person name="Saunders E."/>
            <person name="Tapia R."/>
            <person name="Lapidus A."/>
            <person name="Ivanova N."/>
            <person name="Hoff W.D."/>
        </authorList>
    </citation>
    <scope>NUCLEOTIDE SEQUENCE [LARGE SCALE GENOMIC DNA]</scope>
    <source>
        <strain evidence="3">DSM 244 / SL1</strain>
    </source>
</reference>
<dbReference type="RefSeq" id="WP_011813722.1">
    <property type="nucleotide sequence ID" value="NC_008789.1"/>
</dbReference>
<organism evidence="2 3">
    <name type="scientific">Halorhodospira halophila (strain DSM 244 / SL1)</name>
    <name type="common">Ectothiorhodospira halophila (strain DSM 244 / SL1)</name>
    <dbReference type="NCBI Taxonomy" id="349124"/>
    <lineage>
        <taxon>Bacteria</taxon>
        <taxon>Pseudomonadati</taxon>
        <taxon>Pseudomonadota</taxon>
        <taxon>Gammaproteobacteria</taxon>
        <taxon>Chromatiales</taxon>
        <taxon>Ectothiorhodospiraceae</taxon>
        <taxon>Halorhodospira</taxon>
    </lineage>
</organism>
<dbReference type="CDD" id="cd05244">
    <property type="entry name" value="BVR-B_like_SDR_a"/>
    <property type="match status" value="1"/>
</dbReference>
<dbReference type="eggNOG" id="COG0702">
    <property type="taxonomic scope" value="Bacteria"/>
</dbReference>
<dbReference type="Pfam" id="PF13460">
    <property type="entry name" value="NAD_binding_10"/>
    <property type="match status" value="1"/>
</dbReference>
<dbReference type="HOGENOM" id="CLU_025711_4_5_6"/>
<protein>
    <submittedName>
        <fullName evidence="2">3-beta hydroxysteroid dehydrogenase/isomerase</fullName>
    </submittedName>
</protein>
<dbReference type="SUPFAM" id="SSF51735">
    <property type="entry name" value="NAD(P)-binding Rossmann-fold domains"/>
    <property type="match status" value="1"/>
</dbReference>
<dbReference type="GO" id="GO:0016853">
    <property type="term" value="F:isomerase activity"/>
    <property type="evidence" value="ECO:0007669"/>
    <property type="project" value="UniProtKB-KW"/>
</dbReference>